<dbReference type="Proteomes" id="UP000480164">
    <property type="component" value="Unassembled WGS sequence"/>
</dbReference>
<dbReference type="InterPro" id="IPR004089">
    <property type="entry name" value="MCPsignal_dom"/>
</dbReference>
<evidence type="ECO:0000313" key="17">
    <source>
        <dbReference type="Proteomes" id="UP000480164"/>
    </source>
</evidence>
<proteinExistence type="inferred from homology"/>
<dbReference type="InterPro" id="IPR051310">
    <property type="entry name" value="MCP_chemotaxis"/>
</dbReference>
<dbReference type="PROSITE" id="PS50111">
    <property type="entry name" value="CHEMOTAXIS_TRANSDUC_2"/>
    <property type="match status" value="1"/>
</dbReference>
<evidence type="ECO:0000256" key="10">
    <source>
        <dbReference type="PROSITE-ProRule" id="PRU00284"/>
    </source>
</evidence>
<evidence type="ECO:0000256" key="7">
    <source>
        <dbReference type="ARBA" id="ARBA00023136"/>
    </source>
</evidence>
<evidence type="ECO:0000256" key="6">
    <source>
        <dbReference type="ARBA" id="ARBA00022989"/>
    </source>
</evidence>
<dbReference type="AlphaFoldDB" id="A0A6I6ERE8"/>
<evidence type="ECO:0000256" key="8">
    <source>
        <dbReference type="ARBA" id="ARBA00023224"/>
    </source>
</evidence>
<gene>
    <name evidence="14" type="ORF">GK011_17740</name>
    <name evidence="15" type="ORF">GN242_05920</name>
</gene>
<dbReference type="EMBL" id="CP046509">
    <property type="protein sequence ID" value="QGU86773.1"/>
    <property type="molecule type" value="Genomic_DNA"/>
</dbReference>
<evidence type="ECO:0000256" key="1">
    <source>
        <dbReference type="ARBA" id="ARBA00004651"/>
    </source>
</evidence>
<dbReference type="SMART" id="SM00283">
    <property type="entry name" value="MA"/>
    <property type="match status" value="1"/>
</dbReference>
<dbReference type="PANTHER" id="PTHR43531:SF14">
    <property type="entry name" value="METHYL-ACCEPTING CHEMOTAXIS PROTEIN I-RELATED"/>
    <property type="match status" value="1"/>
</dbReference>
<dbReference type="CDD" id="cd11386">
    <property type="entry name" value="MCP_signal"/>
    <property type="match status" value="1"/>
</dbReference>
<dbReference type="CDD" id="cd06225">
    <property type="entry name" value="HAMP"/>
    <property type="match status" value="1"/>
</dbReference>
<dbReference type="PANTHER" id="PTHR43531">
    <property type="entry name" value="PROTEIN ICFG"/>
    <property type="match status" value="1"/>
</dbReference>
<dbReference type="GO" id="GO:0007165">
    <property type="term" value="P:signal transduction"/>
    <property type="evidence" value="ECO:0007669"/>
    <property type="project" value="UniProtKB-KW"/>
</dbReference>
<evidence type="ECO:0000256" key="9">
    <source>
        <dbReference type="ARBA" id="ARBA00029447"/>
    </source>
</evidence>
<keyword evidence="3" id="KW-0488">Methylation</keyword>
<feature type="transmembrane region" description="Helical" evidence="11">
    <location>
        <begin position="12"/>
        <end position="31"/>
    </location>
</feature>
<sequence>MSWVPIRLSGKLTLGGVFMLLLTCIIVYLAISLRGQPRVIDASNSLIQQTGENIVGQLNQQLIRIEGEGVSLARLAEVLPHDEALVKQVLPQIIDTRGDKSIAGGGIWPEPDAFSDGVARRSFFWSRNASGALDYSDGYNDPAGAGYHNESWYTSSRSASGNKCNWSEVYQDPVSNVNMVTCSVPYSHGGTFAGVATFDVLLDNLSSFMQRNGSNTGGYAFALDQAGNVLYFPGMKDKTLKKFSDLAQQQPWLAPIVSGVKTAGKASGTTTLSAINDEYLHQDAQVTLFRMANTGWIIGLVTPQAEVTALARNIMQDIFVLLIPSLLLLLIASWFISRQISGRLESTRKALDDIAHGDGDLTRRLDTSGRDEIAEIAVSFNQFVDKIAGVITNVQASGIHVAHNASGLEQSNQELTDKISEQAAAVEESAAAMEQLNATVQQNAENTRLADSFTEQTAQIARSSSNVMRQLIDTMETIKVSSNRVGEILSVIDGIAFQTNILALNAAVEAARAGEQGRGFAVVAAEVRALAQRSAMAAQEIKTLIGQSDSNVLTGSKLVEGAGRQLEELVKDVLKVKEVVGEIRVAGDEQSKGIAEVTLAVSQMERSIQQNLTLVHQTAENTHALHAEASQLAEDISVFKVA</sequence>
<dbReference type="SMART" id="SM00304">
    <property type="entry name" value="HAMP"/>
    <property type="match status" value="1"/>
</dbReference>
<dbReference type="RefSeq" id="WP_154754022.1">
    <property type="nucleotide sequence ID" value="NZ_CP046509.1"/>
</dbReference>
<dbReference type="SUPFAM" id="SSF58104">
    <property type="entry name" value="Methyl-accepting chemotaxis protein (MCP) signaling domain"/>
    <property type="match status" value="1"/>
</dbReference>
<keyword evidence="7 11" id="KW-0472">Membrane</keyword>
<evidence type="ECO:0000256" key="3">
    <source>
        <dbReference type="ARBA" id="ARBA00022481"/>
    </source>
</evidence>
<keyword evidence="5 11" id="KW-0812">Transmembrane</keyword>
<dbReference type="Pfam" id="PF02743">
    <property type="entry name" value="dCache_1"/>
    <property type="match status" value="1"/>
</dbReference>
<evidence type="ECO:0000256" key="11">
    <source>
        <dbReference type="SAM" id="Phobius"/>
    </source>
</evidence>
<dbReference type="InterPro" id="IPR033479">
    <property type="entry name" value="dCache_1"/>
</dbReference>
<keyword evidence="8 10" id="KW-0807">Transducer</keyword>
<dbReference type="Proteomes" id="UP000424752">
    <property type="component" value="Chromosome"/>
</dbReference>
<dbReference type="PROSITE" id="PS50885">
    <property type="entry name" value="HAMP"/>
    <property type="match status" value="1"/>
</dbReference>
<protein>
    <submittedName>
        <fullName evidence="15">HAMP domain-containing protein</fullName>
    </submittedName>
</protein>
<keyword evidence="6 11" id="KW-1133">Transmembrane helix</keyword>
<keyword evidence="2" id="KW-1003">Cell membrane</keyword>
<reference evidence="14 17" key="1">
    <citation type="submission" date="2019-11" db="EMBL/GenBank/DDBJ databases">
        <title>Erwinia sp. nov., isolated from feces of birds in Tibet plateau of China.</title>
        <authorList>
            <person name="Ge Y."/>
        </authorList>
    </citation>
    <scope>NUCLEOTIDE SEQUENCE [LARGE SCALE GENOMIC DNA]</scope>
    <source>
        <strain evidence="14 17">J316</strain>
    </source>
</reference>
<dbReference type="Gene3D" id="3.30.450.20">
    <property type="entry name" value="PAS domain"/>
    <property type="match status" value="1"/>
</dbReference>
<dbReference type="Gene3D" id="1.10.287.950">
    <property type="entry name" value="Methyl-accepting chemotaxis protein"/>
    <property type="match status" value="1"/>
</dbReference>
<dbReference type="CDD" id="cd12913">
    <property type="entry name" value="PDC1_MCP_like"/>
    <property type="match status" value="1"/>
</dbReference>
<reference evidence="15 16" key="2">
    <citation type="submission" date="2019-12" db="EMBL/GenBank/DDBJ databases">
        <title>Erwinia sp. nov., isolated from droppings of birds in the Qinghai-Tiebt plateau of China.</title>
        <authorList>
            <person name="Ge Y."/>
        </authorList>
    </citation>
    <scope>NUCLEOTIDE SEQUENCE [LARGE SCALE GENOMIC DNA]</scope>
    <source>
        <strain evidence="15 16">J780</strain>
    </source>
</reference>
<feature type="domain" description="Methyl-accepting transducer" evidence="12">
    <location>
        <begin position="397"/>
        <end position="626"/>
    </location>
</feature>
<dbReference type="GO" id="GO:0004888">
    <property type="term" value="F:transmembrane signaling receptor activity"/>
    <property type="evidence" value="ECO:0007669"/>
    <property type="project" value="TreeGrafter"/>
</dbReference>
<keyword evidence="17" id="KW-1185">Reference proteome</keyword>
<dbReference type="GO" id="GO:0006935">
    <property type="term" value="P:chemotaxis"/>
    <property type="evidence" value="ECO:0007669"/>
    <property type="project" value="UniProtKB-KW"/>
</dbReference>
<dbReference type="InterPro" id="IPR003660">
    <property type="entry name" value="HAMP_dom"/>
</dbReference>
<evidence type="ECO:0000256" key="2">
    <source>
        <dbReference type="ARBA" id="ARBA00022475"/>
    </source>
</evidence>
<evidence type="ECO:0000259" key="13">
    <source>
        <dbReference type="PROSITE" id="PS50885"/>
    </source>
</evidence>
<dbReference type="KEGG" id="erwi:GN242_05920"/>
<dbReference type="EMBL" id="WLZX01000009">
    <property type="protein sequence ID" value="MTD28781.1"/>
    <property type="molecule type" value="Genomic_DNA"/>
</dbReference>
<comment type="subcellular location">
    <subcellularLocation>
        <location evidence="1">Cell membrane</location>
        <topology evidence="1">Multi-pass membrane protein</topology>
    </subcellularLocation>
</comment>
<dbReference type="Pfam" id="PF00015">
    <property type="entry name" value="MCPsignal"/>
    <property type="match status" value="1"/>
</dbReference>
<feature type="transmembrane region" description="Helical" evidence="11">
    <location>
        <begin position="318"/>
        <end position="336"/>
    </location>
</feature>
<evidence type="ECO:0000313" key="15">
    <source>
        <dbReference type="EMBL" id="QGU86773.1"/>
    </source>
</evidence>
<accession>A0A6I6ERE8</accession>
<dbReference type="Pfam" id="PF00672">
    <property type="entry name" value="HAMP"/>
    <property type="match status" value="1"/>
</dbReference>
<dbReference type="FunFam" id="1.10.287.950:FF:000001">
    <property type="entry name" value="Methyl-accepting chemotaxis sensory transducer"/>
    <property type="match status" value="1"/>
</dbReference>
<accession>A0A6L6GSG2</accession>
<evidence type="ECO:0000256" key="4">
    <source>
        <dbReference type="ARBA" id="ARBA00022500"/>
    </source>
</evidence>
<feature type="domain" description="HAMP" evidence="13">
    <location>
        <begin position="338"/>
        <end position="392"/>
    </location>
</feature>
<organism evidence="15 16">
    <name type="scientific">Erwinia sorbitola</name>
    <dbReference type="NCBI Taxonomy" id="2681984"/>
    <lineage>
        <taxon>Bacteria</taxon>
        <taxon>Pseudomonadati</taxon>
        <taxon>Pseudomonadota</taxon>
        <taxon>Gammaproteobacteria</taxon>
        <taxon>Enterobacterales</taxon>
        <taxon>Erwiniaceae</taxon>
        <taxon>Erwinia</taxon>
    </lineage>
</organism>
<evidence type="ECO:0000313" key="14">
    <source>
        <dbReference type="EMBL" id="MTD28781.1"/>
    </source>
</evidence>
<evidence type="ECO:0000256" key="5">
    <source>
        <dbReference type="ARBA" id="ARBA00022692"/>
    </source>
</evidence>
<evidence type="ECO:0000313" key="16">
    <source>
        <dbReference type="Proteomes" id="UP000424752"/>
    </source>
</evidence>
<keyword evidence="4" id="KW-0145">Chemotaxis</keyword>
<comment type="similarity">
    <text evidence="9">Belongs to the methyl-accepting chemotaxis (MCP) protein family.</text>
</comment>
<evidence type="ECO:0000259" key="12">
    <source>
        <dbReference type="PROSITE" id="PS50111"/>
    </source>
</evidence>
<name>A0A6I6ERE8_9GAMM</name>
<dbReference type="GO" id="GO:0005886">
    <property type="term" value="C:plasma membrane"/>
    <property type="evidence" value="ECO:0007669"/>
    <property type="project" value="UniProtKB-SubCell"/>
</dbReference>